<dbReference type="EMBL" id="VCKZ01000063">
    <property type="protein sequence ID" value="TMR40256.1"/>
    <property type="molecule type" value="Genomic_DNA"/>
</dbReference>
<dbReference type="InterPro" id="IPR001387">
    <property type="entry name" value="Cro/C1-type_HTH"/>
</dbReference>
<dbReference type="GO" id="GO:0003677">
    <property type="term" value="F:DNA binding"/>
    <property type="evidence" value="ECO:0007669"/>
    <property type="project" value="InterPro"/>
</dbReference>
<evidence type="ECO:0000313" key="2">
    <source>
        <dbReference type="EMBL" id="TMR40256.1"/>
    </source>
</evidence>
<dbReference type="InterPro" id="IPR010982">
    <property type="entry name" value="Lambda_DNA-bd_dom_sf"/>
</dbReference>
<dbReference type="RefSeq" id="WP_138636356.1">
    <property type="nucleotide sequence ID" value="NZ_VCKZ01000063.1"/>
</dbReference>
<dbReference type="CDD" id="cd00093">
    <property type="entry name" value="HTH_XRE"/>
    <property type="match status" value="1"/>
</dbReference>
<comment type="caution">
    <text evidence="2">The sequence shown here is derived from an EMBL/GenBank/DDBJ whole genome shotgun (WGS) entry which is preliminary data.</text>
</comment>
<accession>A0A5S4H5A0</accession>
<name>A0A5S4H5A0_9ACTN</name>
<reference evidence="2 3" key="1">
    <citation type="submission" date="2019-05" db="EMBL/GenBank/DDBJ databases">
        <title>Draft genome sequence of Actinomadura geliboluensis A8036.</title>
        <authorList>
            <person name="Saricaoglu S."/>
            <person name="Isik K."/>
        </authorList>
    </citation>
    <scope>NUCLEOTIDE SEQUENCE [LARGE SCALE GENOMIC DNA]</scope>
    <source>
        <strain evidence="2 3">A8036</strain>
    </source>
</reference>
<dbReference type="InterPro" id="IPR052345">
    <property type="entry name" value="Rad_response_metalloprotease"/>
</dbReference>
<dbReference type="OrthoDB" id="9794834at2"/>
<dbReference type="Pfam" id="PF01381">
    <property type="entry name" value="HTH_3"/>
    <property type="match status" value="1"/>
</dbReference>
<proteinExistence type="predicted"/>
<dbReference type="PROSITE" id="PS50943">
    <property type="entry name" value="HTH_CROC1"/>
    <property type="match status" value="1"/>
</dbReference>
<dbReference type="Proteomes" id="UP000305238">
    <property type="component" value="Unassembled WGS sequence"/>
</dbReference>
<gene>
    <name evidence="2" type="ORF">ETD96_11800</name>
</gene>
<evidence type="ECO:0000313" key="3">
    <source>
        <dbReference type="Proteomes" id="UP000305238"/>
    </source>
</evidence>
<evidence type="ECO:0000259" key="1">
    <source>
        <dbReference type="PROSITE" id="PS50943"/>
    </source>
</evidence>
<dbReference type="PANTHER" id="PTHR43236">
    <property type="entry name" value="ANTITOXIN HIGA1"/>
    <property type="match status" value="1"/>
</dbReference>
<organism evidence="2 3">
    <name type="scientific">Actinomadura geliboluensis</name>
    <dbReference type="NCBI Taxonomy" id="882440"/>
    <lineage>
        <taxon>Bacteria</taxon>
        <taxon>Bacillati</taxon>
        <taxon>Actinomycetota</taxon>
        <taxon>Actinomycetes</taxon>
        <taxon>Streptosporangiales</taxon>
        <taxon>Thermomonosporaceae</taxon>
        <taxon>Actinomadura</taxon>
    </lineage>
</organism>
<dbReference type="SMART" id="SM00530">
    <property type="entry name" value="HTH_XRE"/>
    <property type="match status" value="1"/>
</dbReference>
<sequence length="132" mass="14907">MNASEESNSTADEAWDPDWQLVGLRLRTAREYLNFAQQYVSDATGIPRTAISEIERGARKVDSLELRKLAKLYRKPIGFFLDQDADAAEADHAALMLARTLGPLTDNDREQVLKFAEFLQSAYAARQEEDAR</sequence>
<dbReference type="AlphaFoldDB" id="A0A5S4H5A0"/>
<protein>
    <submittedName>
        <fullName evidence="2">Helix-turn-helix transcriptional regulator</fullName>
    </submittedName>
</protein>
<dbReference type="PANTHER" id="PTHR43236:SF1">
    <property type="entry name" value="BLL7220 PROTEIN"/>
    <property type="match status" value="1"/>
</dbReference>
<dbReference type="Gene3D" id="1.10.260.40">
    <property type="entry name" value="lambda repressor-like DNA-binding domains"/>
    <property type="match status" value="1"/>
</dbReference>
<dbReference type="SUPFAM" id="SSF47413">
    <property type="entry name" value="lambda repressor-like DNA-binding domains"/>
    <property type="match status" value="1"/>
</dbReference>
<keyword evidence="3" id="KW-1185">Reference proteome</keyword>
<feature type="domain" description="HTH cro/C1-type" evidence="1">
    <location>
        <begin position="26"/>
        <end position="80"/>
    </location>
</feature>